<reference evidence="3" key="5">
    <citation type="submission" date="2018-04" db="UniProtKB">
        <authorList>
            <consortium name="EnsemblFungi"/>
        </authorList>
    </citation>
    <scope>IDENTIFICATION</scope>
    <source>
        <strain evidence="3">R3-111a-1</strain>
    </source>
</reference>
<evidence type="ECO:0000256" key="1">
    <source>
        <dbReference type="SAM" id="MobiDB-lite"/>
    </source>
</evidence>
<dbReference type="HOGENOM" id="CLU_2469223_0_0_1"/>
<dbReference type="EnsemblFungi" id="EJT70261">
    <property type="protein sequence ID" value="EJT70261"/>
    <property type="gene ID" value="GGTG_12434"/>
</dbReference>
<accession>J3PG08</accession>
<dbReference type="GeneID" id="20352892"/>
<keyword evidence="4" id="KW-1185">Reference proteome</keyword>
<name>J3PG08_GAET3</name>
<dbReference type="RefSeq" id="XP_009228595.1">
    <property type="nucleotide sequence ID" value="XM_009230331.1"/>
</dbReference>
<sequence>MGGVAPQCLDARPALPPPSSPKWDATHAPRPRVLDRPRQGTSAGAAASPRTNSLRVPPRASPRSLQRRLNSEGVADWPPPSAQSRIGA</sequence>
<protein>
    <submittedName>
        <fullName evidence="2 3">Uncharacterized protein</fullName>
    </submittedName>
</protein>
<dbReference type="VEuPathDB" id="FungiDB:GGTG_12434"/>
<organism evidence="2">
    <name type="scientific">Gaeumannomyces tritici (strain R3-111a-1)</name>
    <name type="common">Wheat and barley take-all root rot fungus</name>
    <name type="synonym">Gaeumannomyces graminis var. tritici</name>
    <dbReference type="NCBI Taxonomy" id="644352"/>
    <lineage>
        <taxon>Eukaryota</taxon>
        <taxon>Fungi</taxon>
        <taxon>Dikarya</taxon>
        <taxon>Ascomycota</taxon>
        <taxon>Pezizomycotina</taxon>
        <taxon>Sordariomycetes</taxon>
        <taxon>Sordariomycetidae</taxon>
        <taxon>Magnaporthales</taxon>
        <taxon>Magnaporthaceae</taxon>
        <taxon>Gaeumannomyces</taxon>
    </lineage>
</organism>
<reference evidence="2" key="3">
    <citation type="submission" date="2010-09" db="EMBL/GenBank/DDBJ databases">
        <title>Annotation of Gaeumannomyces graminis var. tritici R3-111a-1.</title>
        <authorList>
            <consortium name="The Broad Institute Genome Sequencing Platform"/>
            <person name="Ma L.-J."/>
            <person name="Dead R."/>
            <person name="Young S.K."/>
            <person name="Zeng Q."/>
            <person name="Gargeya S."/>
            <person name="Fitzgerald M."/>
            <person name="Haas B."/>
            <person name="Abouelleil A."/>
            <person name="Alvarado L."/>
            <person name="Arachchi H.M."/>
            <person name="Berlin A."/>
            <person name="Brown A."/>
            <person name="Chapman S.B."/>
            <person name="Chen Z."/>
            <person name="Dunbar C."/>
            <person name="Freedman E."/>
            <person name="Gearin G."/>
            <person name="Gellesch M."/>
            <person name="Goldberg J."/>
            <person name="Griggs A."/>
            <person name="Gujja S."/>
            <person name="Heiman D."/>
            <person name="Howarth C."/>
            <person name="Larson L."/>
            <person name="Lui A."/>
            <person name="MacDonald P.J.P."/>
            <person name="Mehta T."/>
            <person name="Montmayeur A."/>
            <person name="Murphy C."/>
            <person name="Neiman D."/>
            <person name="Pearson M."/>
            <person name="Priest M."/>
            <person name="Roberts A."/>
            <person name="Saif S."/>
            <person name="Shea T."/>
            <person name="Shenoy N."/>
            <person name="Sisk P."/>
            <person name="Stolte C."/>
            <person name="Sykes S."/>
            <person name="Yandava C."/>
            <person name="Wortman J."/>
            <person name="Nusbaum C."/>
            <person name="Birren B."/>
        </authorList>
    </citation>
    <scope>NUCLEOTIDE SEQUENCE</scope>
    <source>
        <strain evidence="2">R3-111a-1</strain>
    </source>
</reference>
<dbReference type="AlphaFoldDB" id="J3PG08"/>
<feature type="region of interest" description="Disordered" evidence="1">
    <location>
        <begin position="1"/>
        <end position="88"/>
    </location>
</feature>
<gene>
    <name evidence="3" type="primary">20352892</name>
    <name evidence="2" type="ORF">GGTG_12434</name>
</gene>
<reference evidence="2" key="2">
    <citation type="submission" date="2010-07" db="EMBL/GenBank/DDBJ databases">
        <authorList>
            <consortium name="The Broad Institute Genome Sequencing Platform"/>
            <consortium name="Broad Institute Genome Sequencing Center for Infectious Disease"/>
            <person name="Ma L.-J."/>
            <person name="Dead R."/>
            <person name="Young S."/>
            <person name="Zeng Q."/>
            <person name="Koehrsen M."/>
            <person name="Alvarado L."/>
            <person name="Berlin A."/>
            <person name="Chapman S.B."/>
            <person name="Chen Z."/>
            <person name="Freedman E."/>
            <person name="Gellesch M."/>
            <person name="Goldberg J."/>
            <person name="Griggs A."/>
            <person name="Gujja S."/>
            <person name="Heilman E.R."/>
            <person name="Heiman D."/>
            <person name="Hepburn T."/>
            <person name="Howarth C."/>
            <person name="Jen D."/>
            <person name="Larson L."/>
            <person name="Mehta T."/>
            <person name="Neiman D."/>
            <person name="Pearson M."/>
            <person name="Roberts A."/>
            <person name="Saif S."/>
            <person name="Shea T."/>
            <person name="Shenoy N."/>
            <person name="Sisk P."/>
            <person name="Stolte C."/>
            <person name="Sykes S."/>
            <person name="Walk T."/>
            <person name="White J."/>
            <person name="Yandava C."/>
            <person name="Haas B."/>
            <person name="Nusbaum C."/>
            <person name="Birren B."/>
        </authorList>
    </citation>
    <scope>NUCLEOTIDE SEQUENCE</scope>
    <source>
        <strain evidence="2">R3-111a-1</strain>
    </source>
</reference>
<evidence type="ECO:0000313" key="2">
    <source>
        <dbReference type="EMBL" id="EJT70261.1"/>
    </source>
</evidence>
<evidence type="ECO:0000313" key="4">
    <source>
        <dbReference type="Proteomes" id="UP000006039"/>
    </source>
</evidence>
<dbReference type="EMBL" id="GL385402">
    <property type="protein sequence ID" value="EJT70261.1"/>
    <property type="molecule type" value="Genomic_DNA"/>
</dbReference>
<proteinExistence type="predicted"/>
<reference evidence="3" key="4">
    <citation type="journal article" date="2015" name="G3 (Bethesda)">
        <title>Genome sequences of three phytopathogenic species of the Magnaporthaceae family of fungi.</title>
        <authorList>
            <person name="Okagaki L.H."/>
            <person name="Nunes C.C."/>
            <person name="Sailsbery J."/>
            <person name="Clay B."/>
            <person name="Brown D."/>
            <person name="John T."/>
            <person name="Oh Y."/>
            <person name="Young N."/>
            <person name="Fitzgerald M."/>
            <person name="Haas B.J."/>
            <person name="Zeng Q."/>
            <person name="Young S."/>
            <person name="Adiconis X."/>
            <person name="Fan L."/>
            <person name="Levin J.Z."/>
            <person name="Mitchell T.K."/>
            <person name="Okubara P.A."/>
            <person name="Farman M.L."/>
            <person name="Kohn L.M."/>
            <person name="Birren B."/>
            <person name="Ma L.-J."/>
            <person name="Dean R.A."/>
        </authorList>
    </citation>
    <scope>NUCLEOTIDE SEQUENCE</scope>
    <source>
        <strain evidence="3">R3-111a-1</strain>
    </source>
</reference>
<reference evidence="4" key="1">
    <citation type="submission" date="2010-07" db="EMBL/GenBank/DDBJ databases">
        <title>The genome sequence of Gaeumannomyces graminis var. tritici strain R3-111a-1.</title>
        <authorList>
            <consortium name="The Broad Institute Genome Sequencing Platform"/>
            <person name="Ma L.-J."/>
            <person name="Dead R."/>
            <person name="Young S."/>
            <person name="Zeng Q."/>
            <person name="Koehrsen M."/>
            <person name="Alvarado L."/>
            <person name="Berlin A."/>
            <person name="Chapman S.B."/>
            <person name="Chen Z."/>
            <person name="Freedman E."/>
            <person name="Gellesch M."/>
            <person name="Goldberg J."/>
            <person name="Griggs A."/>
            <person name="Gujja S."/>
            <person name="Heilman E.R."/>
            <person name="Heiman D."/>
            <person name="Hepburn T."/>
            <person name="Howarth C."/>
            <person name="Jen D."/>
            <person name="Larson L."/>
            <person name="Mehta T."/>
            <person name="Neiman D."/>
            <person name="Pearson M."/>
            <person name="Roberts A."/>
            <person name="Saif S."/>
            <person name="Shea T."/>
            <person name="Shenoy N."/>
            <person name="Sisk P."/>
            <person name="Stolte C."/>
            <person name="Sykes S."/>
            <person name="Walk T."/>
            <person name="White J."/>
            <person name="Yandava C."/>
            <person name="Haas B."/>
            <person name="Nusbaum C."/>
            <person name="Birren B."/>
        </authorList>
    </citation>
    <scope>NUCLEOTIDE SEQUENCE [LARGE SCALE GENOMIC DNA]</scope>
    <source>
        <strain evidence="4">R3-111a-1</strain>
    </source>
</reference>
<dbReference type="Proteomes" id="UP000006039">
    <property type="component" value="Unassembled WGS sequence"/>
</dbReference>
<feature type="compositionally biased region" description="Basic and acidic residues" evidence="1">
    <location>
        <begin position="24"/>
        <end position="38"/>
    </location>
</feature>
<evidence type="ECO:0000313" key="3">
    <source>
        <dbReference type="EnsemblFungi" id="EJT70261"/>
    </source>
</evidence>